<organism evidence="2 3">
    <name type="scientific">Nitrososphaera gargensis (strain Ga9.2)</name>
    <dbReference type="NCBI Taxonomy" id="1237085"/>
    <lineage>
        <taxon>Archaea</taxon>
        <taxon>Nitrososphaerota</taxon>
        <taxon>Nitrososphaeria</taxon>
        <taxon>Nitrososphaerales</taxon>
        <taxon>Nitrososphaeraceae</taxon>
        <taxon>Nitrososphaera</taxon>
    </lineage>
</organism>
<evidence type="ECO:0000313" key="2">
    <source>
        <dbReference type="EMBL" id="AFU59852.1"/>
    </source>
</evidence>
<proteinExistence type="predicted"/>
<reference evidence="2 3" key="1">
    <citation type="journal article" date="2012" name="Environ. Microbiol.">
        <title>The genome of the ammonia-oxidizing Candidatus Nitrososphaera gargensis: insights into metabolic versatility and environmental adaptations.</title>
        <authorList>
            <person name="Spang A."/>
            <person name="Poehlein A."/>
            <person name="Offre P."/>
            <person name="Zumbragel S."/>
            <person name="Haider S."/>
            <person name="Rychlik N."/>
            <person name="Nowka B."/>
            <person name="Schmeisser C."/>
            <person name="Lebedeva E.V."/>
            <person name="Rattei T."/>
            <person name="Bohm C."/>
            <person name="Schmid M."/>
            <person name="Galushko A."/>
            <person name="Hatzenpichler R."/>
            <person name="Weinmaier T."/>
            <person name="Daniel R."/>
            <person name="Schleper C."/>
            <person name="Spieck E."/>
            <person name="Streit W."/>
            <person name="Wagner M."/>
        </authorList>
    </citation>
    <scope>NUCLEOTIDE SEQUENCE [LARGE SCALE GENOMIC DNA]</scope>
    <source>
        <strain evidence="3">Ga9.2</strain>
    </source>
</reference>
<dbReference type="InParanoid" id="K0IM04"/>
<evidence type="ECO:0008006" key="4">
    <source>
        <dbReference type="Google" id="ProtNLM"/>
    </source>
</evidence>
<protein>
    <recommendedName>
        <fullName evidence="4">Type IV pilin</fullName>
    </recommendedName>
</protein>
<dbReference type="AlphaFoldDB" id="K0IM04"/>
<name>K0IM04_NITGG</name>
<evidence type="ECO:0000256" key="1">
    <source>
        <dbReference type="SAM" id="Phobius"/>
    </source>
</evidence>
<dbReference type="STRING" id="1237085.Ngar_c29340"/>
<gene>
    <name evidence="2" type="ordered locus">Ngar_c29340</name>
</gene>
<dbReference type="RefSeq" id="WP_015020386.1">
    <property type="nucleotide sequence ID" value="NC_018719.1"/>
</dbReference>
<accession>K0IM04</accession>
<dbReference type="EMBL" id="CP002408">
    <property type="protein sequence ID" value="AFU59852.1"/>
    <property type="molecule type" value="Genomic_DNA"/>
</dbReference>
<sequence length="179" mass="18856">MEFKFQKRRGIGNVITTLIILIASVVLGAGVIFFGGSMFQTNTQSESIKISNVHSWVTSTGDATTAFVVQNTGSKAITINSISLRGVSVPTSNWYHTINSNQTTLQTELPVDHTEDNVTLGGTATTMTSGSISLDQGEAAIVYLNEAGNIEAIDAGNTYSLQVQAGQATAVQQVQVVTG</sequence>
<keyword evidence="1" id="KW-1133">Transmembrane helix</keyword>
<dbReference type="KEGG" id="nga:Ngar_c29340"/>
<dbReference type="HOGENOM" id="CLU_113976_0_0_2"/>
<dbReference type="OrthoDB" id="3350at2157"/>
<keyword evidence="1" id="KW-0812">Transmembrane</keyword>
<keyword evidence="3" id="KW-1185">Reference proteome</keyword>
<evidence type="ECO:0000313" key="3">
    <source>
        <dbReference type="Proteomes" id="UP000008037"/>
    </source>
</evidence>
<dbReference type="Proteomes" id="UP000008037">
    <property type="component" value="Chromosome"/>
</dbReference>
<dbReference type="BioCyc" id="CNIT1237085:G1324-2934-MONOMER"/>
<feature type="transmembrane region" description="Helical" evidence="1">
    <location>
        <begin position="12"/>
        <end position="39"/>
    </location>
</feature>
<dbReference type="GeneID" id="13794953"/>
<keyword evidence="1" id="KW-0472">Membrane</keyword>